<dbReference type="SMART" id="SM00020">
    <property type="entry name" value="Tryp_SPc"/>
    <property type="match status" value="1"/>
</dbReference>
<organism evidence="8 9">
    <name type="scientific">Ignelater luminosus</name>
    <name type="common">Cucubano</name>
    <name type="synonym">Pyrophorus luminosus</name>
    <dbReference type="NCBI Taxonomy" id="2038154"/>
    <lineage>
        <taxon>Eukaryota</taxon>
        <taxon>Metazoa</taxon>
        <taxon>Ecdysozoa</taxon>
        <taxon>Arthropoda</taxon>
        <taxon>Hexapoda</taxon>
        <taxon>Insecta</taxon>
        <taxon>Pterygota</taxon>
        <taxon>Neoptera</taxon>
        <taxon>Endopterygota</taxon>
        <taxon>Coleoptera</taxon>
        <taxon>Polyphaga</taxon>
        <taxon>Elateriformia</taxon>
        <taxon>Elateroidea</taxon>
        <taxon>Elateridae</taxon>
        <taxon>Agrypninae</taxon>
        <taxon>Pyrophorini</taxon>
        <taxon>Ignelater</taxon>
    </lineage>
</organism>
<evidence type="ECO:0000256" key="1">
    <source>
        <dbReference type="ARBA" id="ARBA00022670"/>
    </source>
</evidence>
<keyword evidence="6" id="KW-0732">Signal</keyword>
<accession>A0A8K0C4U8</accession>
<keyword evidence="3" id="KW-0720">Serine protease</keyword>
<dbReference type="InterPro" id="IPR009003">
    <property type="entry name" value="Peptidase_S1_PA"/>
</dbReference>
<feature type="chain" id="PRO_5035463144" description="Peptidase S1 domain-containing protein" evidence="6">
    <location>
        <begin position="17"/>
        <end position="213"/>
    </location>
</feature>
<evidence type="ECO:0000256" key="5">
    <source>
        <dbReference type="ARBA" id="ARBA00024195"/>
    </source>
</evidence>
<evidence type="ECO:0000256" key="2">
    <source>
        <dbReference type="ARBA" id="ARBA00022801"/>
    </source>
</evidence>
<dbReference type="GO" id="GO:0006508">
    <property type="term" value="P:proteolysis"/>
    <property type="evidence" value="ECO:0007669"/>
    <property type="project" value="UniProtKB-KW"/>
</dbReference>
<dbReference type="InterPro" id="IPR033116">
    <property type="entry name" value="TRYPSIN_SER"/>
</dbReference>
<sequence>MLRLIVLTAIVAFAAAVPAGVPMLDGRIVGGRDTEVDNYPHQISLQYFGSHICGVVAVSRIIQHENFDGRTIDNDISLLQLAQDITHPKSKAVGLVDQELATGTPVDVTGWGALREGGSSPIQLQTVTVNTVTRQECRAAYGQSAISDQMICAGGGGGKDSCQGDSGGPMVRSGNQVLAGVVSWGYGCARPGYPGVYSNVAGLRDWIKRNSGI</sequence>
<evidence type="ECO:0000313" key="8">
    <source>
        <dbReference type="EMBL" id="KAF2880268.1"/>
    </source>
</evidence>
<comment type="caution">
    <text evidence="8">The sequence shown here is derived from an EMBL/GenBank/DDBJ whole genome shotgun (WGS) entry which is preliminary data.</text>
</comment>
<evidence type="ECO:0000256" key="4">
    <source>
        <dbReference type="ARBA" id="ARBA00023157"/>
    </source>
</evidence>
<dbReference type="InterPro" id="IPR050430">
    <property type="entry name" value="Peptidase_S1"/>
</dbReference>
<dbReference type="EMBL" id="VTPC01090990">
    <property type="protein sequence ID" value="KAF2880268.1"/>
    <property type="molecule type" value="Genomic_DNA"/>
</dbReference>
<name>A0A8K0C4U8_IGNLU</name>
<gene>
    <name evidence="8" type="ORF">ILUMI_25891</name>
</gene>
<evidence type="ECO:0000256" key="3">
    <source>
        <dbReference type="ARBA" id="ARBA00022825"/>
    </source>
</evidence>
<evidence type="ECO:0000259" key="7">
    <source>
        <dbReference type="PROSITE" id="PS50240"/>
    </source>
</evidence>
<evidence type="ECO:0000313" key="9">
    <source>
        <dbReference type="Proteomes" id="UP000801492"/>
    </source>
</evidence>
<dbReference type="PROSITE" id="PS50240">
    <property type="entry name" value="TRYPSIN_DOM"/>
    <property type="match status" value="1"/>
</dbReference>
<dbReference type="InterPro" id="IPR001254">
    <property type="entry name" value="Trypsin_dom"/>
</dbReference>
<dbReference type="PANTHER" id="PTHR24276:SF91">
    <property type="entry name" value="AT26814P-RELATED"/>
    <property type="match status" value="1"/>
</dbReference>
<dbReference type="OrthoDB" id="10059102at2759"/>
<dbReference type="PRINTS" id="PR00722">
    <property type="entry name" value="CHYMOTRYPSIN"/>
</dbReference>
<dbReference type="PANTHER" id="PTHR24276">
    <property type="entry name" value="POLYSERASE-RELATED"/>
    <property type="match status" value="1"/>
</dbReference>
<evidence type="ECO:0000256" key="6">
    <source>
        <dbReference type="SAM" id="SignalP"/>
    </source>
</evidence>
<keyword evidence="4" id="KW-1015">Disulfide bond</keyword>
<feature type="signal peptide" evidence="6">
    <location>
        <begin position="1"/>
        <end position="16"/>
    </location>
</feature>
<dbReference type="GO" id="GO:0004252">
    <property type="term" value="F:serine-type endopeptidase activity"/>
    <property type="evidence" value="ECO:0007669"/>
    <property type="project" value="InterPro"/>
</dbReference>
<dbReference type="CDD" id="cd00190">
    <property type="entry name" value="Tryp_SPc"/>
    <property type="match status" value="1"/>
</dbReference>
<dbReference type="PROSITE" id="PS00135">
    <property type="entry name" value="TRYPSIN_SER"/>
    <property type="match status" value="1"/>
</dbReference>
<keyword evidence="1" id="KW-0645">Protease</keyword>
<keyword evidence="2" id="KW-0378">Hydrolase</keyword>
<dbReference type="InterPro" id="IPR001314">
    <property type="entry name" value="Peptidase_S1A"/>
</dbReference>
<feature type="domain" description="Peptidase S1" evidence="7">
    <location>
        <begin position="1"/>
        <end position="212"/>
    </location>
</feature>
<dbReference type="Pfam" id="PF00089">
    <property type="entry name" value="Trypsin"/>
    <property type="match status" value="1"/>
</dbReference>
<dbReference type="SUPFAM" id="SSF50494">
    <property type="entry name" value="Trypsin-like serine proteases"/>
    <property type="match status" value="1"/>
</dbReference>
<dbReference type="InterPro" id="IPR043504">
    <property type="entry name" value="Peptidase_S1_PA_chymotrypsin"/>
</dbReference>
<reference evidence="8" key="1">
    <citation type="submission" date="2019-08" db="EMBL/GenBank/DDBJ databases">
        <title>The genome of the North American firefly Photinus pyralis.</title>
        <authorList>
            <consortium name="Photinus pyralis genome working group"/>
            <person name="Fallon T.R."/>
            <person name="Sander Lower S.E."/>
            <person name="Weng J.-K."/>
        </authorList>
    </citation>
    <scope>NUCLEOTIDE SEQUENCE</scope>
    <source>
        <strain evidence="8">TRF0915ILg1</strain>
        <tissue evidence="8">Whole body</tissue>
    </source>
</reference>
<proteinExistence type="inferred from homology"/>
<dbReference type="Proteomes" id="UP000801492">
    <property type="component" value="Unassembled WGS sequence"/>
</dbReference>
<dbReference type="Gene3D" id="2.40.10.10">
    <property type="entry name" value="Trypsin-like serine proteases"/>
    <property type="match status" value="1"/>
</dbReference>
<protein>
    <recommendedName>
        <fullName evidence="7">Peptidase S1 domain-containing protein</fullName>
    </recommendedName>
</protein>
<dbReference type="FunFam" id="2.40.10.10:FF:000002">
    <property type="entry name" value="Transmembrane protease serine"/>
    <property type="match status" value="1"/>
</dbReference>
<keyword evidence="9" id="KW-1185">Reference proteome</keyword>
<comment type="similarity">
    <text evidence="5">Belongs to the peptidase S1 family. CLIP subfamily.</text>
</comment>
<dbReference type="AlphaFoldDB" id="A0A8K0C4U8"/>